<dbReference type="SUPFAM" id="SSF51110">
    <property type="entry name" value="alpha-D-mannose-specific plant lectins"/>
    <property type="match status" value="3"/>
</dbReference>
<reference evidence="4 5" key="1">
    <citation type="journal article" date="2019" name="Int. J. Syst. Evol. Microbiol.">
        <title>The Global Catalogue of Microorganisms (GCM) 10K type strain sequencing project: providing services to taxonomists for standard genome sequencing and annotation.</title>
        <authorList>
            <consortium name="The Broad Institute Genomics Platform"/>
            <consortium name="The Broad Institute Genome Sequencing Center for Infectious Disease"/>
            <person name="Wu L."/>
            <person name="Ma J."/>
        </authorList>
    </citation>
    <scope>NUCLEOTIDE SEQUENCE [LARGE SCALE GENOMIC DNA]</scope>
    <source>
        <strain evidence="4 5">JCM 14303</strain>
    </source>
</reference>
<sequence length="266" mass="28720">MISTTTVRTRALALVAAGAVAVGTALLAPVAADASVTTAAAPMQVQSGVPFTLKPGEILRPGQYRRSWNNKYTFIMQKDGNAVLYQGKTALWSTATNVKGSSISLQRDGNLVVFLSTRAIWHSNTNGKKPSGLVVQDDGNLVMYDTAKHAYWSRWTIIETLNPGRTLKTGQLLYSRNGMYRLQMQSDGNLVLVKAGKTPLWSSRTTKKGAFAVMQTDGNLVVYVGKTALWSSRTTKKGSILQMQGDGNLVIYSGRTPIWSTGTGGK</sequence>
<dbReference type="Proteomes" id="UP001500363">
    <property type="component" value="Unassembled WGS sequence"/>
</dbReference>
<dbReference type="RefSeq" id="WP_344176487.1">
    <property type="nucleotide sequence ID" value="NZ_BAAANC010000002.1"/>
</dbReference>
<keyword evidence="1 2" id="KW-0732">Signal</keyword>
<dbReference type="InterPro" id="IPR051343">
    <property type="entry name" value="G-type_lectin_kinases/EP1-like"/>
</dbReference>
<keyword evidence="5" id="KW-1185">Reference proteome</keyword>
<dbReference type="PROSITE" id="PS50927">
    <property type="entry name" value="BULB_LECTIN"/>
    <property type="match status" value="2"/>
</dbReference>
<evidence type="ECO:0000313" key="4">
    <source>
        <dbReference type="EMBL" id="GAA1535255.1"/>
    </source>
</evidence>
<evidence type="ECO:0000313" key="5">
    <source>
        <dbReference type="Proteomes" id="UP001500363"/>
    </source>
</evidence>
<dbReference type="SMART" id="SM00108">
    <property type="entry name" value="B_lectin"/>
    <property type="match status" value="2"/>
</dbReference>
<dbReference type="PANTHER" id="PTHR47976">
    <property type="entry name" value="G-TYPE LECTIN S-RECEPTOR-LIKE SERINE/THREONINE-PROTEIN KINASE SD2-5"/>
    <property type="match status" value="1"/>
</dbReference>
<dbReference type="Gene3D" id="2.90.10.10">
    <property type="entry name" value="Bulb-type lectin domain"/>
    <property type="match status" value="5"/>
</dbReference>
<protein>
    <recommendedName>
        <fullName evidence="3">Bulb-type lectin domain-containing protein</fullName>
    </recommendedName>
</protein>
<dbReference type="CDD" id="cd00028">
    <property type="entry name" value="B_lectin"/>
    <property type="match status" value="1"/>
</dbReference>
<evidence type="ECO:0000256" key="1">
    <source>
        <dbReference type="ARBA" id="ARBA00022729"/>
    </source>
</evidence>
<evidence type="ECO:0000259" key="3">
    <source>
        <dbReference type="PROSITE" id="PS50927"/>
    </source>
</evidence>
<dbReference type="PANTHER" id="PTHR47976:SF115">
    <property type="entry name" value="RECEPTOR-LIKE SERINE_THREONINE-PROTEIN KINASE"/>
    <property type="match status" value="1"/>
</dbReference>
<evidence type="ECO:0000256" key="2">
    <source>
        <dbReference type="SAM" id="SignalP"/>
    </source>
</evidence>
<feature type="domain" description="Bulb-type lectin" evidence="3">
    <location>
        <begin position="158"/>
        <end position="264"/>
    </location>
</feature>
<accession>A0ABN2B8S3</accession>
<comment type="caution">
    <text evidence="4">The sequence shown here is derived from an EMBL/GenBank/DDBJ whole genome shotgun (WGS) entry which is preliminary data.</text>
</comment>
<organism evidence="4 5">
    <name type="scientific">Kribbella lupini</name>
    <dbReference type="NCBI Taxonomy" id="291602"/>
    <lineage>
        <taxon>Bacteria</taxon>
        <taxon>Bacillati</taxon>
        <taxon>Actinomycetota</taxon>
        <taxon>Actinomycetes</taxon>
        <taxon>Propionibacteriales</taxon>
        <taxon>Kribbellaceae</taxon>
        <taxon>Kribbella</taxon>
    </lineage>
</organism>
<feature type="signal peptide" evidence="2">
    <location>
        <begin position="1"/>
        <end position="27"/>
    </location>
</feature>
<feature type="chain" id="PRO_5045905146" description="Bulb-type lectin domain-containing protein" evidence="2">
    <location>
        <begin position="28"/>
        <end position="266"/>
    </location>
</feature>
<name>A0ABN2B8S3_9ACTN</name>
<dbReference type="InterPro" id="IPR036426">
    <property type="entry name" value="Bulb-type_lectin_dom_sf"/>
</dbReference>
<feature type="domain" description="Bulb-type lectin" evidence="3">
    <location>
        <begin position="50"/>
        <end position="156"/>
    </location>
</feature>
<proteinExistence type="predicted"/>
<dbReference type="InterPro" id="IPR001480">
    <property type="entry name" value="Bulb-type_lectin_dom"/>
</dbReference>
<gene>
    <name evidence="4" type="ORF">GCM10009741_42150</name>
</gene>
<dbReference type="EMBL" id="BAAANC010000002">
    <property type="protein sequence ID" value="GAA1535255.1"/>
    <property type="molecule type" value="Genomic_DNA"/>
</dbReference>